<comment type="caution">
    <text evidence="1">The sequence shown here is derived from an EMBL/GenBank/DDBJ whole genome shotgun (WGS) entry which is preliminary data.</text>
</comment>
<name>A0ABV4WGU5_9CYAN</name>
<dbReference type="EMBL" id="JBHFNT010000059">
    <property type="protein sequence ID" value="MFB2834294.1"/>
    <property type="molecule type" value="Genomic_DNA"/>
</dbReference>
<protein>
    <submittedName>
        <fullName evidence="1">Uncharacterized protein</fullName>
    </submittedName>
</protein>
<dbReference type="RefSeq" id="WP_413276733.1">
    <property type="nucleotide sequence ID" value="NZ_JBHFNT010000059.1"/>
</dbReference>
<reference evidence="1 2" key="1">
    <citation type="submission" date="2024-09" db="EMBL/GenBank/DDBJ databases">
        <title>Floridaenema gen nov. (Aerosakkonemataceae, Aerosakkonematales ord. nov., Cyanobacteria) from benthic tropical and subtropical fresh waters, with the description of four new species.</title>
        <authorList>
            <person name="Moretto J.A."/>
            <person name="Berthold D.E."/>
            <person name="Lefler F.W."/>
            <person name="Huang I.-S."/>
            <person name="Laughinghouse H. IV."/>
        </authorList>
    </citation>
    <scope>NUCLEOTIDE SEQUENCE [LARGE SCALE GENOMIC DNA]</scope>
    <source>
        <strain evidence="1 2">BLCC-F167</strain>
    </source>
</reference>
<evidence type="ECO:0000313" key="1">
    <source>
        <dbReference type="EMBL" id="MFB2834294.1"/>
    </source>
</evidence>
<dbReference type="Proteomes" id="UP001576780">
    <property type="component" value="Unassembled WGS sequence"/>
</dbReference>
<proteinExistence type="predicted"/>
<sequence length="171" mass="19662">MNDYINFNFKIEEPWIWEGLEAPDDPLNELSDLEMGLRLFCFEWNHKVSLEVGDTKKDIFLDPDVVLIIEELPDKIAQLSKGKKGDIHFPESYLILELVPMGDTINCNLRNFGYSTEQKNFQLNKSQFLEVLTNFLEEIVSKAVAGGYIKASEGEEFLKPIHQQAILPKNI</sequence>
<evidence type="ECO:0000313" key="2">
    <source>
        <dbReference type="Proteomes" id="UP001576780"/>
    </source>
</evidence>
<accession>A0ABV4WGU5</accession>
<organism evidence="1 2">
    <name type="scientific">Floridaenema evergladense BLCC-F167</name>
    <dbReference type="NCBI Taxonomy" id="3153639"/>
    <lineage>
        <taxon>Bacteria</taxon>
        <taxon>Bacillati</taxon>
        <taxon>Cyanobacteriota</taxon>
        <taxon>Cyanophyceae</taxon>
        <taxon>Oscillatoriophycideae</taxon>
        <taxon>Aerosakkonematales</taxon>
        <taxon>Aerosakkonemataceae</taxon>
        <taxon>Floridanema</taxon>
        <taxon>Floridanema evergladense</taxon>
    </lineage>
</organism>
<gene>
    <name evidence="1" type="ORF">ACE1CA_07150</name>
</gene>
<keyword evidence="2" id="KW-1185">Reference proteome</keyword>